<gene>
    <name evidence="1" type="ORF">ANASTE_00725</name>
</gene>
<evidence type="ECO:0000313" key="2">
    <source>
        <dbReference type="Proteomes" id="UP000005178"/>
    </source>
</evidence>
<dbReference type="GeneID" id="98001493"/>
<dbReference type="eggNOG" id="ENOG5033J0M">
    <property type="taxonomic scope" value="Bacteria"/>
</dbReference>
<reference evidence="1" key="1">
    <citation type="submission" date="2008-01" db="EMBL/GenBank/DDBJ databases">
        <authorList>
            <person name="Fulton L."/>
            <person name="Clifton S."/>
            <person name="Fulton B."/>
            <person name="Xu J."/>
            <person name="Minx P."/>
            <person name="Pepin K.H."/>
            <person name="Johnson M."/>
            <person name="Thiruvilangam P."/>
            <person name="Bhonagiri V."/>
            <person name="Nash W.E."/>
            <person name="Mardis E.R."/>
            <person name="Wilson R.K."/>
        </authorList>
    </citation>
    <scope>NUCLEOTIDE SEQUENCE [LARGE SCALE GENOMIC DNA]</scope>
    <source>
        <strain evidence="1">DSM 17244</strain>
    </source>
</reference>
<name>B1C7M3_9FIRM</name>
<evidence type="ECO:0000313" key="1">
    <source>
        <dbReference type="EMBL" id="EDS73010.1"/>
    </source>
</evidence>
<dbReference type="AlphaFoldDB" id="B1C7M3"/>
<protein>
    <submittedName>
        <fullName evidence="1">Ribbon-helix-helix protein, CopG family</fullName>
    </submittedName>
</protein>
<dbReference type="HOGENOM" id="CLU_198307_2_2_9"/>
<dbReference type="Proteomes" id="UP000005178">
    <property type="component" value="Unassembled WGS sequence"/>
</dbReference>
<comment type="caution">
    <text evidence="1">The sequence shown here is derived from an EMBL/GenBank/DDBJ whole genome shotgun (WGS) entry which is preliminary data.</text>
</comment>
<accession>B1C7M3</accession>
<dbReference type="RefSeq" id="WP_007049174.1">
    <property type="nucleotide sequence ID" value="NZ_DS560015.1"/>
</dbReference>
<keyword evidence="2" id="KW-1185">Reference proteome</keyword>
<organism evidence="1 2">
    <name type="scientific">Anaerofustis stercorihominis DSM 17244</name>
    <dbReference type="NCBI Taxonomy" id="445971"/>
    <lineage>
        <taxon>Bacteria</taxon>
        <taxon>Bacillati</taxon>
        <taxon>Bacillota</taxon>
        <taxon>Clostridia</taxon>
        <taxon>Eubacteriales</taxon>
        <taxon>Eubacteriaceae</taxon>
        <taxon>Anaerofustis</taxon>
    </lineage>
</organism>
<dbReference type="EMBL" id="ABIL02000005">
    <property type="protein sequence ID" value="EDS73010.1"/>
    <property type="molecule type" value="Genomic_DNA"/>
</dbReference>
<reference evidence="1" key="2">
    <citation type="submission" date="2013-08" db="EMBL/GenBank/DDBJ databases">
        <title>Draft genome sequence of Anaerofustis stercorihominis (DSM 17244).</title>
        <authorList>
            <person name="Sudarsanam P."/>
            <person name="Ley R."/>
            <person name="Guruge J."/>
            <person name="Turnbaugh P.J."/>
            <person name="Mahowald M."/>
            <person name="Liep D."/>
            <person name="Gordon J."/>
        </authorList>
    </citation>
    <scope>NUCLEOTIDE SEQUENCE</scope>
    <source>
        <strain evidence="1">DSM 17244</strain>
    </source>
</reference>
<dbReference type="STRING" id="445971.ANASTE_00725"/>
<sequence>MSTKIGRPTDNPKDKERLTVRLDKKSSDILNEYCKQENVNKGQAIRNGIKKLEADIKK</sequence>
<proteinExistence type="predicted"/>